<dbReference type="RefSeq" id="WP_198917296.1">
    <property type="nucleotide sequence ID" value="NZ_JAEKPD010000016.1"/>
</dbReference>
<feature type="domain" description="Heparinase II/III-like C-terminal" evidence="2">
    <location>
        <begin position="301"/>
        <end position="549"/>
    </location>
</feature>
<evidence type="ECO:0000313" key="3">
    <source>
        <dbReference type="EMBL" id="MBJ3764127.1"/>
    </source>
</evidence>
<gene>
    <name evidence="3" type="ORF">ILP92_15355</name>
</gene>
<dbReference type="InterPro" id="IPR008929">
    <property type="entry name" value="Chondroitin_lyas"/>
</dbReference>
<dbReference type="GO" id="GO:0016829">
    <property type="term" value="F:lyase activity"/>
    <property type="evidence" value="ECO:0007669"/>
    <property type="project" value="InterPro"/>
</dbReference>
<dbReference type="InterPro" id="IPR012480">
    <property type="entry name" value="Hepar_II_III_C"/>
</dbReference>
<dbReference type="Proteomes" id="UP000642488">
    <property type="component" value="Unassembled WGS sequence"/>
</dbReference>
<dbReference type="AlphaFoldDB" id="A0A934IJH0"/>
<accession>A0A934IJH0</accession>
<dbReference type="EMBL" id="JAEKPD010000016">
    <property type="protein sequence ID" value="MBJ3764127.1"/>
    <property type="molecule type" value="Genomic_DNA"/>
</dbReference>
<dbReference type="Gene3D" id="2.70.98.70">
    <property type="match status" value="1"/>
</dbReference>
<dbReference type="Gene3D" id="1.50.10.100">
    <property type="entry name" value="Chondroitin AC/alginate lyase"/>
    <property type="match status" value="1"/>
</dbReference>
<dbReference type="GO" id="GO:0030313">
    <property type="term" value="C:cell envelope"/>
    <property type="evidence" value="ECO:0007669"/>
    <property type="project" value="UniProtKB-SubCell"/>
</dbReference>
<comment type="subcellular location">
    <subcellularLocation>
        <location evidence="1">Cell envelope</location>
    </subcellularLocation>
</comment>
<evidence type="ECO:0000256" key="1">
    <source>
        <dbReference type="ARBA" id="ARBA00004196"/>
    </source>
</evidence>
<dbReference type="Pfam" id="PF07940">
    <property type="entry name" value="Hepar_II_III_C"/>
    <property type="match status" value="1"/>
</dbReference>
<sequence>MIARSPITGSERLQARLSVLSRGARDFARPPEPVSIGVVARGQQIVAGHFLFRGYLVEASDAPLWDLPLPDDAGFEAELHGMGWLDDLAAQGTQRAEQLARDWVHDWADRFGAGTGPGWQTGLTGHRVTRWIAHGQMLLEDVTPATRKRFFKVLSRQVAFLRRRMRKLSPGVARLEVLNALLAAGSYLHGSRDAMEATARLMAEDADLLIAPDGGIASRNPEELATVFTLLVLGAETLRRADTPAPPSIAAAIARAAPVLRSLRQADGALARFHGGGRGISGQLDAALALSGVRASQPQDRAMGFARMAHARTTLIIDAASPPEGAGSGEAHASTLAFELTSGRRPIIVSCGAGTTFGEKWRRAGRATPSHSTLALDGYSSARLGPGNNGLLSDAPRDVRAERRRNDLSTGLIAGHDGYVATHGLTHVRQLFLDNDGRKLHGEDVLATVETSDEAIFDRAMQDSDQRGIPFRIRFHLHPDITVEQGDDHKTVLLMTKGGELWTFHHKGAAALAIEPSVYLDSVSLSPRATQQIVLSSTAVDYATRVSWTLAKASQTPDAVRDTVHDDTPVLA</sequence>
<comment type="caution">
    <text evidence="3">The sequence shown here is derived from an EMBL/GenBank/DDBJ whole genome shotgun (WGS) entry which is preliminary data.</text>
</comment>
<evidence type="ECO:0000259" key="2">
    <source>
        <dbReference type="Pfam" id="PF07940"/>
    </source>
</evidence>
<name>A0A934IJH0_9RHOB</name>
<reference evidence="3" key="1">
    <citation type="submission" date="2020-12" db="EMBL/GenBank/DDBJ databases">
        <title>Bacterial taxonomy.</title>
        <authorList>
            <person name="Pan X."/>
        </authorList>
    </citation>
    <scope>NUCLEOTIDE SEQUENCE</scope>
    <source>
        <strain evidence="3">KCTC 52957</strain>
    </source>
</reference>
<evidence type="ECO:0000313" key="4">
    <source>
        <dbReference type="Proteomes" id="UP000642488"/>
    </source>
</evidence>
<organism evidence="3 4">
    <name type="scientific">Palleronia pontilimi</name>
    <dbReference type="NCBI Taxonomy" id="1964209"/>
    <lineage>
        <taxon>Bacteria</taxon>
        <taxon>Pseudomonadati</taxon>
        <taxon>Pseudomonadota</taxon>
        <taxon>Alphaproteobacteria</taxon>
        <taxon>Rhodobacterales</taxon>
        <taxon>Roseobacteraceae</taxon>
        <taxon>Palleronia</taxon>
    </lineage>
</organism>
<keyword evidence="4" id="KW-1185">Reference proteome</keyword>
<proteinExistence type="predicted"/>
<protein>
    <submittedName>
        <fullName evidence="3">Heparinase II/III family protein</fullName>
    </submittedName>
</protein>